<gene>
    <name evidence="2" type="ORF">C0039_13340</name>
</gene>
<dbReference type="AlphaFoldDB" id="A0A2N5X106"/>
<reference evidence="2 3" key="1">
    <citation type="submission" date="2018-01" db="EMBL/GenBank/DDBJ databases">
        <title>The draft genome sequence of Halioglobus lutimaris HF004.</title>
        <authorList>
            <person name="Du Z.-J."/>
            <person name="Shi M.-J."/>
        </authorList>
    </citation>
    <scope>NUCLEOTIDE SEQUENCE [LARGE SCALE GENOMIC DNA]</scope>
    <source>
        <strain evidence="2 3">HF004</strain>
    </source>
</reference>
<feature type="transmembrane region" description="Helical" evidence="1">
    <location>
        <begin position="110"/>
        <end position="134"/>
    </location>
</feature>
<keyword evidence="1" id="KW-1133">Transmembrane helix</keyword>
<proteinExistence type="predicted"/>
<keyword evidence="1" id="KW-0472">Membrane</keyword>
<feature type="transmembrane region" description="Helical" evidence="1">
    <location>
        <begin position="24"/>
        <end position="45"/>
    </location>
</feature>
<feature type="transmembrane region" description="Helical" evidence="1">
    <location>
        <begin position="51"/>
        <end position="71"/>
    </location>
</feature>
<feature type="transmembrane region" description="Helical" evidence="1">
    <location>
        <begin position="140"/>
        <end position="161"/>
    </location>
</feature>
<keyword evidence="3" id="KW-1185">Reference proteome</keyword>
<organism evidence="2 3">
    <name type="scientific">Pseudohalioglobus lutimaris</name>
    <dbReference type="NCBI Taxonomy" id="1737061"/>
    <lineage>
        <taxon>Bacteria</taxon>
        <taxon>Pseudomonadati</taxon>
        <taxon>Pseudomonadota</taxon>
        <taxon>Gammaproteobacteria</taxon>
        <taxon>Cellvibrionales</taxon>
        <taxon>Halieaceae</taxon>
        <taxon>Pseudohalioglobus</taxon>
    </lineage>
</organism>
<comment type="caution">
    <text evidence="2">The sequence shown here is derived from an EMBL/GenBank/DDBJ whole genome shotgun (WGS) entry which is preliminary data.</text>
</comment>
<name>A0A2N5X106_9GAMM</name>
<dbReference type="RefSeq" id="WP_101518336.1">
    <property type="nucleotide sequence ID" value="NZ_PKUS01000018.1"/>
</dbReference>
<dbReference type="EMBL" id="PKUS01000018">
    <property type="protein sequence ID" value="PLW68172.1"/>
    <property type="molecule type" value="Genomic_DNA"/>
</dbReference>
<evidence type="ECO:0000313" key="2">
    <source>
        <dbReference type="EMBL" id="PLW68172.1"/>
    </source>
</evidence>
<protein>
    <submittedName>
        <fullName evidence="2">Uncharacterized protein</fullName>
    </submittedName>
</protein>
<evidence type="ECO:0000313" key="3">
    <source>
        <dbReference type="Proteomes" id="UP000235005"/>
    </source>
</evidence>
<accession>A0A2N5X106</accession>
<dbReference type="OrthoDB" id="7061748at2"/>
<sequence length="201" mass="21036">MSNPQEEFAALAGQPGFMLGKQAVIHLGVWLLSFSMFAATDSWAVLTGLPLASFISILAGVTAGFVTVNLVHEWFHYLGAKLSSGQYTIAARPGLFVFNWQFDKNSLQQFYVMSIAGSVGGALGVTALSMAISADNPGRVALIAGAVTGFVLGALIEWPVLLRTRKSGEPLMELAKLSPSALGKATAGSAIAGVLCWMALS</sequence>
<dbReference type="Proteomes" id="UP000235005">
    <property type="component" value="Unassembled WGS sequence"/>
</dbReference>
<feature type="transmembrane region" description="Helical" evidence="1">
    <location>
        <begin position="181"/>
        <end position="200"/>
    </location>
</feature>
<evidence type="ECO:0000256" key="1">
    <source>
        <dbReference type="SAM" id="Phobius"/>
    </source>
</evidence>
<keyword evidence="1" id="KW-0812">Transmembrane</keyword>